<gene>
    <name evidence="1" type="ORF">O3M35_007960</name>
</gene>
<evidence type="ECO:0000313" key="2">
    <source>
        <dbReference type="Proteomes" id="UP001461498"/>
    </source>
</evidence>
<dbReference type="EMBL" id="JAPXFL010000004">
    <property type="protein sequence ID" value="KAK9508261.1"/>
    <property type="molecule type" value="Genomic_DNA"/>
</dbReference>
<reference evidence="1 2" key="1">
    <citation type="submission" date="2022-12" db="EMBL/GenBank/DDBJ databases">
        <title>Chromosome-level genome assembly of true bugs.</title>
        <authorList>
            <person name="Ma L."/>
            <person name="Li H."/>
        </authorList>
    </citation>
    <scope>NUCLEOTIDE SEQUENCE [LARGE SCALE GENOMIC DNA]</scope>
    <source>
        <strain evidence="1">Lab_2022b</strain>
    </source>
</reference>
<keyword evidence="2" id="KW-1185">Reference proteome</keyword>
<dbReference type="Proteomes" id="UP001461498">
    <property type="component" value="Unassembled WGS sequence"/>
</dbReference>
<evidence type="ECO:0008006" key="3">
    <source>
        <dbReference type="Google" id="ProtNLM"/>
    </source>
</evidence>
<protein>
    <recommendedName>
        <fullName evidence="3">Coiled-coil domain-containing protein</fullName>
    </recommendedName>
</protein>
<proteinExistence type="predicted"/>
<sequence length="326" mass="38668">MNWLLSELNFQDNMNKRSKTVSNTAKPKAETYEMWKERKLIEELKCMQLANEADKLKLTLNEKLSEGRKTLNELAVKNWLKKKQESLDAKISTFDNAMSKSSINHVQRNTVKPKVETRLIYPKYLVTPNEENIEIQSTERKEEIQSEKKKKFEEIHDENLNESDQDLVIKEVQSNSISNKSSRSVTSKSIISCDRKQIKLEDDEISQNKNLCKELQKYLENPNAYELSERQTHNKVSFEEWLKKKDTEIREKKERERRLQLIQDNERRRRQEISSQAVNEWYLKNAFRMLANDKFLKNRKAKNKLALYSEILNAQESESVFESLDL</sequence>
<accession>A0AAW1DBU2</accession>
<name>A0AAW1DBU2_9HEMI</name>
<dbReference type="AlphaFoldDB" id="A0AAW1DBU2"/>
<comment type="caution">
    <text evidence="1">The sequence shown here is derived from an EMBL/GenBank/DDBJ whole genome shotgun (WGS) entry which is preliminary data.</text>
</comment>
<organism evidence="1 2">
    <name type="scientific">Rhynocoris fuscipes</name>
    <dbReference type="NCBI Taxonomy" id="488301"/>
    <lineage>
        <taxon>Eukaryota</taxon>
        <taxon>Metazoa</taxon>
        <taxon>Ecdysozoa</taxon>
        <taxon>Arthropoda</taxon>
        <taxon>Hexapoda</taxon>
        <taxon>Insecta</taxon>
        <taxon>Pterygota</taxon>
        <taxon>Neoptera</taxon>
        <taxon>Paraneoptera</taxon>
        <taxon>Hemiptera</taxon>
        <taxon>Heteroptera</taxon>
        <taxon>Panheteroptera</taxon>
        <taxon>Cimicomorpha</taxon>
        <taxon>Reduviidae</taxon>
        <taxon>Harpactorinae</taxon>
        <taxon>Harpactorini</taxon>
        <taxon>Rhynocoris</taxon>
    </lineage>
</organism>
<evidence type="ECO:0000313" key="1">
    <source>
        <dbReference type="EMBL" id="KAK9508261.1"/>
    </source>
</evidence>